<accession>A0AAD7GV22</accession>
<gene>
    <name evidence="1" type="ORF">B0H16DRAFT_1266654</name>
</gene>
<feature type="non-terminal residue" evidence="1">
    <location>
        <position position="1"/>
    </location>
</feature>
<dbReference type="Proteomes" id="UP001215598">
    <property type="component" value="Unassembled WGS sequence"/>
</dbReference>
<name>A0AAD7GV22_9AGAR</name>
<sequence>QRAFAKADVLEARTFSLQKDASYSKSGWQGAAPPPIARKEILKLYGSQPRARGLHDHLRHFYPVPYQLCEQIKDERSTVFVDSTGVIFMFRSYRIKFLKDNAASIENVIGRLCGADLKSAKVRAVCEGGLRGDHLPRVLGHQRQSARKPQLTAWHSHNPEVAEAFINDPIIERLVNIVTSLATIMFPGVAARFLEDAKWHEARYGIKPLFGLFWNLCINAWFEGQNRIDCGPHADKENQIGICVLFIYILRTGRYFNHSQRSWIVIWEGGVAVELPPWTLAMYPSALLYHFNIDVDEIEFVTTDNNARPTRENSRPIVPGDENGRGSFVFFNQSTMRQGPATGFDTIAQAKAHGHSGTADFGDSMQDAFER</sequence>
<keyword evidence="2" id="KW-1185">Reference proteome</keyword>
<organism evidence="1 2">
    <name type="scientific">Mycena metata</name>
    <dbReference type="NCBI Taxonomy" id="1033252"/>
    <lineage>
        <taxon>Eukaryota</taxon>
        <taxon>Fungi</taxon>
        <taxon>Dikarya</taxon>
        <taxon>Basidiomycota</taxon>
        <taxon>Agaricomycotina</taxon>
        <taxon>Agaricomycetes</taxon>
        <taxon>Agaricomycetidae</taxon>
        <taxon>Agaricales</taxon>
        <taxon>Marasmiineae</taxon>
        <taxon>Mycenaceae</taxon>
        <taxon>Mycena</taxon>
    </lineage>
</organism>
<reference evidence="1" key="1">
    <citation type="submission" date="2023-03" db="EMBL/GenBank/DDBJ databases">
        <title>Massive genome expansion in bonnet fungi (Mycena s.s.) driven by repeated elements and novel gene families across ecological guilds.</title>
        <authorList>
            <consortium name="Lawrence Berkeley National Laboratory"/>
            <person name="Harder C.B."/>
            <person name="Miyauchi S."/>
            <person name="Viragh M."/>
            <person name="Kuo A."/>
            <person name="Thoen E."/>
            <person name="Andreopoulos B."/>
            <person name="Lu D."/>
            <person name="Skrede I."/>
            <person name="Drula E."/>
            <person name="Henrissat B."/>
            <person name="Morin E."/>
            <person name="Kohler A."/>
            <person name="Barry K."/>
            <person name="LaButti K."/>
            <person name="Morin E."/>
            <person name="Salamov A."/>
            <person name="Lipzen A."/>
            <person name="Mereny Z."/>
            <person name="Hegedus B."/>
            <person name="Baldrian P."/>
            <person name="Stursova M."/>
            <person name="Weitz H."/>
            <person name="Taylor A."/>
            <person name="Grigoriev I.V."/>
            <person name="Nagy L.G."/>
            <person name="Martin F."/>
            <person name="Kauserud H."/>
        </authorList>
    </citation>
    <scope>NUCLEOTIDE SEQUENCE</scope>
    <source>
        <strain evidence="1">CBHHK182m</strain>
    </source>
</reference>
<comment type="caution">
    <text evidence="1">The sequence shown here is derived from an EMBL/GenBank/DDBJ whole genome shotgun (WGS) entry which is preliminary data.</text>
</comment>
<evidence type="ECO:0000313" key="2">
    <source>
        <dbReference type="Proteomes" id="UP001215598"/>
    </source>
</evidence>
<dbReference type="AlphaFoldDB" id="A0AAD7GV22"/>
<protein>
    <submittedName>
        <fullName evidence="1">Uncharacterized protein</fullName>
    </submittedName>
</protein>
<proteinExistence type="predicted"/>
<feature type="non-terminal residue" evidence="1">
    <location>
        <position position="371"/>
    </location>
</feature>
<evidence type="ECO:0000313" key="1">
    <source>
        <dbReference type="EMBL" id="KAJ7705905.1"/>
    </source>
</evidence>
<dbReference type="EMBL" id="JARKIB010000462">
    <property type="protein sequence ID" value="KAJ7705905.1"/>
    <property type="molecule type" value="Genomic_DNA"/>
</dbReference>